<sequence>MARQAARSTSAPRAAAVRTVQRVLLCAATLGLLKHLSEQLGERSAYEPTAPSSTAAFVQPPRQSGPRRKTALKGAPETGAQVNREQMDPGEIVDAGSLTHLPSMGLKLIDAAAFVGYACLLRVLIERHQGHASPIEGLGGDIVA</sequence>
<dbReference type="AlphaFoldDB" id="A0A7S1QJ61"/>
<dbReference type="EMBL" id="HBGE01044247">
    <property type="protein sequence ID" value="CAD9140461.1"/>
    <property type="molecule type" value="Transcribed_RNA"/>
</dbReference>
<accession>A0A7S1QJ61</accession>
<feature type="region of interest" description="Disordered" evidence="1">
    <location>
        <begin position="41"/>
        <end position="89"/>
    </location>
</feature>
<proteinExistence type="predicted"/>
<evidence type="ECO:0000313" key="2">
    <source>
        <dbReference type="EMBL" id="CAD9140461.1"/>
    </source>
</evidence>
<organism evidence="2">
    <name type="scientific">Alexandrium catenella</name>
    <name type="common">Red tide dinoflagellate</name>
    <name type="synonym">Gonyaulax catenella</name>
    <dbReference type="NCBI Taxonomy" id="2925"/>
    <lineage>
        <taxon>Eukaryota</taxon>
        <taxon>Sar</taxon>
        <taxon>Alveolata</taxon>
        <taxon>Dinophyceae</taxon>
        <taxon>Gonyaulacales</taxon>
        <taxon>Pyrocystaceae</taxon>
        <taxon>Alexandrium</taxon>
    </lineage>
</organism>
<protein>
    <submittedName>
        <fullName evidence="2">Uncharacterized protein</fullName>
    </submittedName>
</protein>
<gene>
    <name evidence="2" type="ORF">ACAT0790_LOCUS26672</name>
</gene>
<reference evidence="2" key="1">
    <citation type="submission" date="2021-01" db="EMBL/GenBank/DDBJ databases">
        <authorList>
            <person name="Corre E."/>
            <person name="Pelletier E."/>
            <person name="Niang G."/>
            <person name="Scheremetjew M."/>
            <person name="Finn R."/>
            <person name="Kale V."/>
            <person name="Holt S."/>
            <person name="Cochrane G."/>
            <person name="Meng A."/>
            <person name="Brown T."/>
            <person name="Cohen L."/>
        </authorList>
    </citation>
    <scope>NUCLEOTIDE SEQUENCE</scope>
    <source>
        <strain evidence="2">OF101</strain>
    </source>
</reference>
<evidence type="ECO:0000256" key="1">
    <source>
        <dbReference type="SAM" id="MobiDB-lite"/>
    </source>
</evidence>
<name>A0A7S1QJ61_ALECA</name>